<evidence type="ECO:0000256" key="1">
    <source>
        <dbReference type="ARBA" id="ARBA00004651"/>
    </source>
</evidence>
<dbReference type="Proteomes" id="UP000095601">
    <property type="component" value="Unassembled WGS sequence"/>
</dbReference>
<evidence type="ECO:0000313" key="8">
    <source>
        <dbReference type="EMBL" id="OEL11943.1"/>
    </source>
</evidence>
<comment type="similarity">
    <text evidence="2">Belongs to the UPF0410 family.</text>
</comment>
<keyword evidence="4 7" id="KW-0812">Transmembrane</keyword>
<feature type="transmembrane region" description="Helical" evidence="7">
    <location>
        <begin position="28"/>
        <end position="48"/>
    </location>
</feature>
<dbReference type="EMBL" id="MKGI01000013">
    <property type="protein sequence ID" value="OEL11943.1"/>
    <property type="molecule type" value="Genomic_DNA"/>
</dbReference>
<sequence>MINIIAWIIFGLIAGAIARFLKPGNDAAGWITTIIIGIVGSVVGGFLGRIFFGADVTNDVFSFYSLAMSVVGAIIVLYAYNALSRKA</sequence>
<dbReference type="AlphaFoldDB" id="A0A1E5UGD1"/>
<evidence type="ECO:0000256" key="5">
    <source>
        <dbReference type="ARBA" id="ARBA00022989"/>
    </source>
</evidence>
<evidence type="ECO:0000256" key="6">
    <source>
        <dbReference type="ARBA" id="ARBA00023136"/>
    </source>
</evidence>
<dbReference type="RefSeq" id="WP_317126165.1">
    <property type="nucleotide sequence ID" value="NZ_CP034157.1"/>
</dbReference>
<comment type="subcellular location">
    <subcellularLocation>
        <location evidence="1">Cell membrane</location>
        <topology evidence="1">Multi-pass membrane protein</topology>
    </subcellularLocation>
</comment>
<reference evidence="8 9" key="1">
    <citation type="submission" date="2016-09" db="EMBL/GenBank/DDBJ databases">
        <authorList>
            <person name="Capua I."/>
            <person name="De Benedictis P."/>
            <person name="Joannis T."/>
            <person name="Lombin L.H."/>
            <person name="Cattoli G."/>
        </authorList>
    </citation>
    <scope>NUCLEOTIDE SEQUENCE [LARGE SCALE GENOMIC DNA]</scope>
    <source>
        <strain evidence="8 9">NRS-1</strain>
    </source>
</reference>
<proteinExistence type="inferred from homology"/>
<keyword evidence="9" id="KW-1185">Reference proteome</keyword>
<name>A0A1E5UGD1_9FLAO</name>
<feature type="transmembrane region" description="Helical" evidence="7">
    <location>
        <begin position="60"/>
        <end position="80"/>
    </location>
</feature>
<evidence type="ECO:0000256" key="2">
    <source>
        <dbReference type="ARBA" id="ARBA00011006"/>
    </source>
</evidence>
<keyword evidence="5 7" id="KW-1133">Transmembrane helix</keyword>
<comment type="caution">
    <text evidence="8">The sequence shown here is derived from an EMBL/GenBank/DDBJ whole genome shotgun (WGS) entry which is preliminary data.</text>
</comment>
<gene>
    <name evidence="8" type="ORF">BHF72_1594</name>
</gene>
<dbReference type="Pfam" id="PF04226">
    <property type="entry name" value="Transgly_assoc"/>
    <property type="match status" value="1"/>
</dbReference>
<organism evidence="8 9">
    <name type="scientific">Cloacibacterium normanense</name>
    <dbReference type="NCBI Taxonomy" id="237258"/>
    <lineage>
        <taxon>Bacteria</taxon>
        <taxon>Pseudomonadati</taxon>
        <taxon>Bacteroidota</taxon>
        <taxon>Flavobacteriia</taxon>
        <taxon>Flavobacteriales</taxon>
        <taxon>Weeksellaceae</taxon>
    </lineage>
</organism>
<dbReference type="GO" id="GO:0005886">
    <property type="term" value="C:plasma membrane"/>
    <property type="evidence" value="ECO:0007669"/>
    <property type="project" value="UniProtKB-SubCell"/>
</dbReference>
<dbReference type="InterPro" id="IPR007341">
    <property type="entry name" value="Transgly_assoc"/>
</dbReference>
<keyword evidence="3" id="KW-1003">Cell membrane</keyword>
<evidence type="ECO:0000313" key="9">
    <source>
        <dbReference type="Proteomes" id="UP000095601"/>
    </source>
</evidence>
<dbReference type="PANTHER" id="PTHR33884:SF3">
    <property type="entry name" value="UPF0410 PROTEIN YMGE"/>
    <property type="match status" value="1"/>
</dbReference>
<evidence type="ECO:0000256" key="7">
    <source>
        <dbReference type="SAM" id="Phobius"/>
    </source>
</evidence>
<evidence type="ECO:0000256" key="3">
    <source>
        <dbReference type="ARBA" id="ARBA00022475"/>
    </source>
</evidence>
<evidence type="ECO:0000256" key="4">
    <source>
        <dbReference type="ARBA" id="ARBA00022692"/>
    </source>
</evidence>
<accession>A0A1E5UGD1</accession>
<keyword evidence="6 7" id="KW-0472">Membrane</keyword>
<protein>
    <submittedName>
        <fullName evidence="8">Transglycosylase associated family protein</fullName>
    </submittedName>
</protein>
<dbReference type="PANTHER" id="PTHR33884">
    <property type="entry name" value="UPF0410 PROTEIN YMGE"/>
    <property type="match status" value="1"/>
</dbReference>
<dbReference type="STRING" id="237258.SAMN04489756_12321"/>